<dbReference type="Gene3D" id="3.40.50.720">
    <property type="entry name" value="NAD(P)-binding Rossmann-like Domain"/>
    <property type="match status" value="1"/>
</dbReference>
<dbReference type="Pfam" id="PF13561">
    <property type="entry name" value="adh_short_C2"/>
    <property type="match status" value="1"/>
</dbReference>
<name>A0ABY5KYI5_9CELL</name>
<evidence type="ECO:0000313" key="2">
    <source>
        <dbReference type="EMBL" id="UUI75572.1"/>
    </source>
</evidence>
<sequence>MLRTVLVTGGSSGIGRAIAERFVAAGDDVIITGRSADIDKTARELGARGIQLDLESTASISRVPDAVGAPVDVLVNNAGGFAVQRPPVGAELEDVAEHWRRNLTVNVIGAALVVGAVEDRFRAGGAIVNIGSIGAEQAGNPYSAAKAALQAWSAGLAERLGPRDITVNTIAPGYVEETGLFGGPVSDARRAALIGKTHVGRAGRPDDIASLVSFLASGEARYLTGQTIHVNGGAHTTR</sequence>
<proteinExistence type="inferred from homology"/>
<dbReference type="SUPFAM" id="SSF51735">
    <property type="entry name" value="NAD(P)-binding Rossmann-fold domains"/>
    <property type="match status" value="1"/>
</dbReference>
<dbReference type="InterPro" id="IPR036291">
    <property type="entry name" value="NAD(P)-bd_dom_sf"/>
</dbReference>
<dbReference type="PROSITE" id="PS00061">
    <property type="entry name" value="ADH_SHORT"/>
    <property type="match status" value="1"/>
</dbReference>
<dbReference type="PRINTS" id="PR00080">
    <property type="entry name" value="SDRFAMILY"/>
</dbReference>
<evidence type="ECO:0000256" key="1">
    <source>
        <dbReference type="ARBA" id="ARBA00006484"/>
    </source>
</evidence>
<dbReference type="EMBL" id="CP101988">
    <property type="protein sequence ID" value="UUI75572.1"/>
    <property type="molecule type" value="Genomic_DNA"/>
</dbReference>
<dbReference type="PANTHER" id="PTHR42760">
    <property type="entry name" value="SHORT-CHAIN DEHYDROGENASES/REDUCTASES FAMILY MEMBER"/>
    <property type="match status" value="1"/>
</dbReference>
<gene>
    <name evidence="2" type="ORF">NP064_01190</name>
</gene>
<dbReference type="RefSeq" id="WP_227568336.1">
    <property type="nucleotide sequence ID" value="NZ_CP101988.1"/>
</dbReference>
<dbReference type="Proteomes" id="UP001316189">
    <property type="component" value="Chromosome"/>
</dbReference>
<reference evidence="2 3" key="1">
    <citation type="submission" date="2022-07" db="EMBL/GenBank/DDBJ databases">
        <title>Novel species in genus cellulomonas.</title>
        <authorList>
            <person name="Ye L."/>
        </authorList>
    </citation>
    <scope>NUCLEOTIDE SEQUENCE [LARGE SCALE GENOMIC DNA]</scope>
    <source>
        <strain evidence="3">zg-Y338</strain>
    </source>
</reference>
<evidence type="ECO:0000313" key="3">
    <source>
        <dbReference type="Proteomes" id="UP001316189"/>
    </source>
</evidence>
<protein>
    <submittedName>
        <fullName evidence="2">SDR family oxidoreductase</fullName>
    </submittedName>
</protein>
<comment type="similarity">
    <text evidence="1">Belongs to the short-chain dehydrogenases/reductases (SDR) family.</text>
</comment>
<accession>A0ABY5KYI5</accession>
<dbReference type="PANTHER" id="PTHR42760:SF40">
    <property type="entry name" value="3-OXOACYL-[ACYL-CARRIER-PROTEIN] REDUCTASE, CHLOROPLASTIC"/>
    <property type="match status" value="1"/>
</dbReference>
<dbReference type="CDD" id="cd05233">
    <property type="entry name" value="SDR_c"/>
    <property type="match status" value="1"/>
</dbReference>
<dbReference type="InterPro" id="IPR002347">
    <property type="entry name" value="SDR_fam"/>
</dbReference>
<keyword evidence="3" id="KW-1185">Reference proteome</keyword>
<dbReference type="InterPro" id="IPR020904">
    <property type="entry name" value="Sc_DH/Rdtase_CS"/>
</dbReference>
<dbReference type="PRINTS" id="PR00081">
    <property type="entry name" value="GDHRDH"/>
</dbReference>
<organism evidence="2 3">
    <name type="scientific">Cellulomonas chengniuliangii</name>
    <dbReference type="NCBI Taxonomy" id="2968084"/>
    <lineage>
        <taxon>Bacteria</taxon>
        <taxon>Bacillati</taxon>
        <taxon>Actinomycetota</taxon>
        <taxon>Actinomycetes</taxon>
        <taxon>Micrococcales</taxon>
        <taxon>Cellulomonadaceae</taxon>
        <taxon>Cellulomonas</taxon>
    </lineage>
</organism>